<comment type="similarity">
    <text evidence="2">Belongs to the NAD(P)-dependent epimerase/dehydratase family. Dihydroflavonol-4-reductase subfamily.</text>
</comment>
<dbReference type="InterPro" id="IPR036291">
    <property type="entry name" value="NAD(P)-bd_dom_sf"/>
</dbReference>
<dbReference type="Gene3D" id="3.40.50.720">
    <property type="entry name" value="NAD(P)-binding Rossmann-like Domain"/>
    <property type="match status" value="1"/>
</dbReference>
<dbReference type="Pfam" id="PF01370">
    <property type="entry name" value="Epimerase"/>
    <property type="match status" value="1"/>
</dbReference>
<dbReference type="PANTHER" id="PTHR10366">
    <property type="entry name" value="NAD DEPENDENT EPIMERASE/DEHYDRATASE"/>
    <property type="match status" value="1"/>
</dbReference>
<proteinExistence type="inferred from homology"/>
<sequence length="337" mass="36701">MSSPAIPLDSTVLVTGINGYLGSHTADQLLEAGYKVRGTTRDLKKTEGLVALWEKKYGKGRVEIVIVEDMTTEGAFDEAVKGVSGVAHVASILTFSPDPNLVIPGVLASIRSILKSTAASPSVKRFVYTSSSIAATAAQPNTRKTVALDSWNEADIEKAWAPPPYTQDRAISVYGASKAQGEKAVWEFVKENKPQFVVNAVLPNCNFGKILDRNISASSGDFPPKLLQGKIEGLEVFNPQWFVDVQDTGRLHVAALVDASIQNERLFAFGEPFNWPQVLSILRKIRPDYKIPADFSDPNERDLMEIPNQRAADILRGMGRPGFTSLEESITANVEGL</sequence>
<name>A0ABR4P4Q2_9HELO</name>
<dbReference type="SUPFAM" id="SSF51735">
    <property type="entry name" value="NAD(P)-binding Rossmann-fold domains"/>
    <property type="match status" value="1"/>
</dbReference>
<comment type="caution">
    <text evidence="4">The sequence shown here is derived from an EMBL/GenBank/DDBJ whole genome shotgun (WGS) entry which is preliminary data.</text>
</comment>
<feature type="domain" description="NAD-dependent epimerase/dehydratase" evidence="3">
    <location>
        <begin position="12"/>
        <end position="204"/>
    </location>
</feature>
<dbReference type="InterPro" id="IPR050425">
    <property type="entry name" value="NAD(P)_dehydrat-like"/>
</dbReference>
<evidence type="ECO:0000313" key="4">
    <source>
        <dbReference type="EMBL" id="KAL3418292.1"/>
    </source>
</evidence>
<evidence type="ECO:0000256" key="2">
    <source>
        <dbReference type="ARBA" id="ARBA00023445"/>
    </source>
</evidence>
<evidence type="ECO:0000256" key="1">
    <source>
        <dbReference type="ARBA" id="ARBA00023002"/>
    </source>
</evidence>
<reference evidence="4 5" key="1">
    <citation type="submission" date="2024-06" db="EMBL/GenBank/DDBJ databases">
        <title>Complete genome of Phlyctema vagabunda strain 19-DSS-EL-015.</title>
        <authorList>
            <person name="Fiorenzani C."/>
        </authorList>
    </citation>
    <scope>NUCLEOTIDE SEQUENCE [LARGE SCALE GENOMIC DNA]</scope>
    <source>
        <strain evidence="4 5">19-DSS-EL-015</strain>
    </source>
</reference>
<evidence type="ECO:0000259" key="3">
    <source>
        <dbReference type="Pfam" id="PF01370"/>
    </source>
</evidence>
<dbReference type="InterPro" id="IPR001509">
    <property type="entry name" value="Epimerase_deHydtase"/>
</dbReference>
<organism evidence="4 5">
    <name type="scientific">Phlyctema vagabunda</name>
    <dbReference type="NCBI Taxonomy" id="108571"/>
    <lineage>
        <taxon>Eukaryota</taxon>
        <taxon>Fungi</taxon>
        <taxon>Dikarya</taxon>
        <taxon>Ascomycota</taxon>
        <taxon>Pezizomycotina</taxon>
        <taxon>Leotiomycetes</taxon>
        <taxon>Helotiales</taxon>
        <taxon>Dermateaceae</taxon>
        <taxon>Phlyctema</taxon>
    </lineage>
</organism>
<protein>
    <submittedName>
        <fullName evidence="4">NAD dependent epimerase/dehydratase</fullName>
    </submittedName>
</protein>
<dbReference type="Proteomes" id="UP001629113">
    <property type="component" value="Unassembled WGS sequence"/>
</dbReference>
<keyword evidence="5" id="KW-1185">Reference proteome</keyword>
<gene>
    <name evidence="4" type="ORF">PVAG01_10008</name>
</gene>
<dbReference type="EMBL" id="JBFCZG010000009">
    <property type="protein sequence ID" value="KAL3418292.1"/>
    <property type="molecule type" value="Genomic_DNA"/>
</dbReference>
<dbReference type="PANTHER" id="PTHR10366:SF562">
    <property type="entry name" value="ALDEHYDE REDUCTASE II (AFU_ORTHOLOGUE AFUA_1G11360)"/>
    <property type="match status" value="1"/>
</dbReference>
<keyword evidence="1" id="KW-0560">Oxidoreductase</keyword>
<accession>A0ABR4P4Q2</accession>
<evidence type="ECO:0000313" key="5">
    <source>
        <dbReference type="Proteomes" id="UP001629113"/>
    </source>
</evidence>